<feature type="compositionally biased region" description="Basic and acidic residues" evidence="1">
    <location>
        <begin position="295"/>
        <end position="309"/>
    </location>
</feature>
<feature type="region of interest" description="Disordered" evidence="1">
    <location>
        <begin position="285"/>
        <end position="317"/>
    </location>
</feature>
<dbReference type="OrthoDB" id="448536at2759"/>
<reference evidence="2 3" key="1">
    <citation type="journal article" date="2012" name="Genome Biol.">
        <title>Genome and low-iron response of an oceanic diatom adapted to chronic iron limitation.</title>
        <authorList>
            <person name="Lommer M."/>
            <person name="Specht M."/>
            <person name="Roy A.S."/>
            <person name="Kraemer L."/>
            <person name="Andreson R."/>
            <person name="Gutowska M.A."/>
            <person name="Wolf J."/>
            <person name="Bergner S.V."/>
            <person name="Schilhabel M.B."/>
            <person name="Klostermeier U.C."/>
            <person name="Beiko R.G."/>
            <person name="Rosenstiel P."/>
            <person name="Hippler M."/>
            <person name="Laroche J."/>
        </authorList>
    </citation>
    <scope>NUCLEOTIDE SEQUENCE [LARGE SCALE GENOMIC DNA]</scope>
    <source>
        <strain evidence="2 3">CCMP1005</strain>
    </source>
</reference>
<proteinExistence type="predicted"/>
<name>K0RAA0_THAOC</name>
<evidence type="ECO:0000313" key="2">
    <source>
        <dbReference type="EMBL" id="EJK50100.1"/>
    </source>
</evidence>
<comment type="caution">
    <text evidence="2">The sequence shown here is derived from an EMBL/GenBank/DDBJ whole genome shotgun (WGS) entry which is preliminary data.</text>
</comment>
<dbReference type="AlphaFoldDB" id="K0RAA0"/>
<dbReference type="Proteomes" id="UP000266841">
    <property type="component" value="Unassembled WGS sequence"/>
</dbReference>
<evidence type="ECO:0000256" key="1">
    <source>
        <dbReference type="SAM" id="MobiDB-lite"/>
    </source>
</evidence>
<dbReference type="OMA" id="CLGVWDG"/>
<dbReference type="PANTHER" id="PTHR34801:SF6">
    <property type="entry name" value="SLL1620 PROTEIN"/>
    <property type="match status" value="1"/>
</dbReference>
<sequence length="317" mass="34840">MDPMNHFLPCAAAFHSLDAVGPCHSPSPSTTTYRRPRSTTALHSTTNSRRSFISTLATLTAHQLPFDSISNAVETIGKDEKCNDASCLGVWDGLLADCPHDRKLGGGAGCASSQDDTPGIFAEPWDYGETAVSVDEDSYKVQMNKLILTIDQVSSQRGDQVEVQFQQGRYLRVLFIDGVSSEKSVGEFYFTPNDTTVQFRIGSASPRQPPISLGERNIERAEMIRKAMRYLKVPVLRNRKRTFFFAESDGLDGFGPGSAALGPPEEMSPGEYVLDEAIQFGLQGMSRGMGGRTRRGSDDVDPKRNKIDAVESFPRMR</sequence>
<gene>
    <name evidence="2" type="ORF">THAOC_30964</name>
</gene>
<organism evidence="2 3">
    <name type="scientific">Thalassiosira oceanica</name>
    <name type="common">Marine diatom</name>
    <dbReference type="NCBI Taxonomy" id="159749"/>
    <lineage>
        <taxon>Eukaryota</taxon>
        <taxon>Sar</taxon>
        <taxon>Stramenopiles</taxon>
        <taxon>Ochrophyta</taxon>
        <taxon>Bacillariophyta</taxon>
        <taxon>Coscinodiscophyceae</taxon>
        <taxon>Thalassiosirophycidae</taxon>
        <taxon>Thalassiosirales</taxon>
        <taxon>Thalassiosiraceae</taxon>
        <taxon>Thalassiosira</taxon>
    </lineage>
</organism>
<evidence type="ECO:0000313" key="3">
    <source>
        <dbReference type="Proteomes" id="UP000266841"/>
    </source>
</evidence>
<dbReference type="eggNOG" id="ENOG502SAH2">
    <property type="taxonomic scope" value="Eukaryota"/>
</dbReference>
<dbReference type="PANTHER" id="PTHR34801">
    <property type="entry name" value="EXPRESSED PROTEIN"/>
    <property type="match status" value="1"/>
</dbReference>
<keyword evidence="3" id="KW-1185">Reference proteome</keyword>
<dbReference type="EMBL" id="AGNL01044191">
    <property type="protein sequence ID" value="EJK50100.1"/>
    <property type="molecule type" value="Genomic_DNA"/>
</dbReference>
<accession>K0RAA0</accession>
<protein>
    <submittedName>
        <fullName evidence="2">Uncharacterized protein</fullName>
    </submittedName>
</protein>